<dbReference type="InterPro" id="IPR003607">
    <property type="entry name" value="HD/PDEase_dom"/>
</dbReference>
<evidence type="ECO:0000259" key="1">
    <source>
        <dbReference type="Pfam" id="PF01966"/>
    </source>
</evidence>
<dbReference type="InterPro" id="IPR006675">
    <property type="entry name" value="HDIG_dom"/>
</dbReference>
<dbReference type="Gene3D" id="1.10.8.1060">
    <property type="entry name" value="Corynebacterium glutamicum thioredoxin-dependent arsenate reductase, N-terminal domain"/>
    <property type="match status" value="1"/>
</dbReference>
<proteinExistence type="predicted"/>
<comment type="caution">
    <text evidence="2">The sequence shown here is derived from an EMBL/GenBank/DDBJ whole genome shotgun (WGS) entry which is preliminary data.</text>
</comment>
<dbReference type="Proteomes" id="UP000715441">
    <property type="component" value="Unassembled WGS sequence"/>
</dbReference>
<keyword evidence="3" id="KW-1185">Reference proteome</keyword>
<dbReference type="Pfam" id="PF01966">
    <property type="entry name" value="HD"/>
    <property type="match status" value="1"/>
</dbReference>
<dbReference type="SUPFAM" id="SSF109604">
    <property type="entry name" value="HD-domain/PDEase-like"/>
    <property type="match status" value="1"/>
</dbReference>
<protein>
    <submittedName>
        <fullName evidence="2">HD domain-containing protein</fullName>
    </submittedName>
</protein>
<evidence type="ECO:0000313" key="3">
    <source>
        <dbReference type="Proteomes" id="UP000715441"/>
    </source>
</evidence>
<gene>
    <name evidence="2" type="ORF">HFP15_05580</name>
</gene>
<feature type="domain" description="HD" evidence="1">
    <location>
        <begin position="119"/>
        <end position="197"/>
    </location>
</feature>
<accession>A0ABX1J1V9</accession>
<dbReference type="NCBIfam" id="NF046112">
    <property type="entry name" value="MSMEG_6209_Nter"/>
    <property type="match status" value="1"/>
</dbReference>
<sequence length="285" mass="31607">MTAHPEDLERTHQDAQIRQIEARLAREQNQLPRELVTACVRQAHSRFADARVQTFVPILVERAARAQLAALPGDRPSNGSARSIVPLDDGCPTYSAEKSLRTWAWFTAKRLLADELPRRWAHTQGVASRAGPIARLLPREDGETLIAAAWLHDIGYARDLIDTGIHQLDGARYLQHLHAPLRLCALVAHHAGASATAQIRGFVEQLAEFTDAEGPVRDALWYCDLTTNPDGEPVQLGQRLAEIRARRGPDDPVVRALVTNGEEHLVAAHRTAQLLHEARNHATTR</sequence>
<organism evidence="2 3">
    <name type="scientific">Amycolatopsis acididurans</name>
    <dbReference type="NCBI Taxonomy" id="2724524"/>
    <lineage>
        <taxon>Bacteria</taxon>
        <taxon>Bacillati</taxon>
        <taxon>Actinomycetota</taxon>
        <taxon>Actinomycetes</taxon>
        <taxon>Pseudonocardiales</taxon>
        <taxon>Pseudonocardiaceae</taxon>
        <taxon>Amycolatopsis</taxon>
    </lineage>
</organism>
<dbReference type="InterPro" id="IPR006674">
    <property type="entry name" value="HD_domain"/>
</dbReference>
<dbReference type="EMBL" id="JAAXLS010000002">
    <property type="protein sequence ID" value="NKQ52345.1"/>
    <property type="molecule type" value="Genomic_DNA"/>
</dbReference>
<evidence type="ECO:0000313" key="2">
    <source>
        <dbReference type="EMBL" id="NKQ52345.1"/>
    </source>
</evidence>
<dbReference type="Gene3D" id="1.10.3210.10">
    <property type="entry name" value="Hypothetical protein af1432"/>
    <property type="match status" value="1"/>
</dbReference>
<dbReference type="CDD" id="cd00077">
    <property type="entry name" value="HDc"/>
    <property type="match status" value="1"/>
</dbReference>
<reference evidence="2 3" key="1">
    <citation type="submission" date="2020-04" db="EMBL/GenBank/DDBJ databases">
        <title>Novel species.</title>
        <authorList>
            <person name="Teo W.F.A."/>
            <person name="Lipun K."/>
            <person name="Srisuk N."/>
            <person name="Duangmal K."/>
        </authorList>
    </citation>
    <scope>NUCLEOTIDE SEQUENCE [LARGE SCALE GENOMIC DNA]</scope>
    <source>
        <strain evidence="2 3">K13G38</strain>
    </source>
</reference>
<dbReference type="NCBIfam" id="TIGR00277">
    <property type="entry name" value="HDIG"/>
    <property type="match status" value="1"/>
</dbReference>
<name>A0ABX1J1V9_9PSEU</name>